<evidence type="ECO:0000256" key="1">
    <source>
        <dbReference type="SAM" id="MobiDB-lite"/>
    </source>
</evidence>
<sequence length="348" mass="37712">MQSPTYAAPLELNTDKNVQGWLMGVPGYRDGSDHGPSPVDETQARPAQQRRKSTSSTASDDSINLDDLIKANNILNVNDETDLPNLSALDLDDSKEDFWHLDNKTFLQPRPHLPSSKPLPPSSLRKPPMLPVYTTPMLDTPLELKPPPLQRFRSPSINSDDHQSNLPINAIPLYNRMDSSPRTASRMSNYSTTSTTSSSHTTSALPRPQKANVPTPSRSNTSRHLPTPPSSAHATSGFGGTTSRLAQRSSHIPAPKPPPALVGNLSSSRSTGIPTRSPSRLAIPTVSKKPPARATHIPTVRGRPASPRPSPIRNSVFGTPRDDLTSSSSGLRTPSTDARHTLPRFGRK</sequence>
<dbReference type="OrthoDB" id="2290647at2759"/>
<proteinExistence type="predicted"/>
<feature type="compositionally biased region" description="Polar residues" evidence="1">
    <location>
        <begin position="241"/>
        <end position="250"/>
    </location>
</feature>
<name>A0A1X2GH22_9FUNG</name>
<feature type="compositionally biased region" description="Polar residues" evidence="1">
    <location>
        <begin position="177"/>
        <end position="190"/>
    </location>
</feature>
<organism evidence="2 3">
    <name type="scientific">Hesseltinella vesiculosa</name>
    <dbReference type="NCBI Taxonomy" id="101127"/>
    <lineage>
        <taxon>Eukaryota</taxon>
        <taxon>Fungi</taxon>
        <taxon>Fungi incertae sedis</taxon>
        <taxon>Mucoromycota</taxon>
        <taxon>Mucoromycotina</taxon>
        <taxon>Mucoromycetes</taxon>
        <taxon>Mucorales</taxon>
        <taxon>Cunninghamellaceae</taxon>
        <taxon>Hesseltinella</taxon>
    </lineage>
</organism>
<feature type="compositionally biased region" description="Low complexity" evidence="1">
    <location>
        <begin position="191"/>
        <end position="203"/>
    </location>
</feature>
<dbReference type="STRING" id="101127.A0A1X2GH22"/>
<gene>
    <name evidence="2" type="ORF">DM01DRAFT_1383579</name>
</gene>
<feature type="compositionally biased region" description="Polar residues" evidence="1">
    <location>
        <begin position="325"/>
        <end position="336"/>
    </location>
</feature>
<dbReference type="EMBL" id="MCGT01000015">
    <property type="protein sequence ID" value="ORX53557.1"/>
    <property type="molecule type" value="Genomic_DNA"/>
</dbReference>
<comment type="caution">
    <text evidence="2">The sequence shown here is derived from an EMBL/GenBank/DDBJ whole genome shotgun (WGS) entry which is preliminary data.</text>
</comment>
<feature type="compositionally biased region" description="Polar residues" evidence="1">
    <location>
        <begin position="212"/>
        <end position="234"/>
    </location>
</feature>
<evidence type="ECO:0000313" key="2">
    <source>
        <dbReference type="EMBL" id="ORX53557.1"/>
    </source>
</evidence>
<feature type="compositionally biased region" description="Polar residues" evidence="1">
    <location>
        <begin position="264"/>
        <end position="278"/>
    </location>
</feature>
<feature type="compositionally biased region" description="Low complexity" evidence="1">
    <location>
        <begin position="109"/>
        <end position="127"/>
    </location>
</feature>
<dbReference type="Proteomes" id="UP000242146">
    <property type="component" value="Unassembled WGS sequence"/>
</dbReference>
<evidence type="ECO:0000313" key="3">
    <source>
        <dbReference type="Proteomes" id="UP000242146"/>
    </source>
</evidence>
<dbReference type="AlphaFoldDB" id="A0A1X2GH22"/>
<protein>
    <submittedName>
        <fullName evidence="2">Uncharacterized protein</fullName>
    </submittedName>
</protein>
<keyword evidence="3" id="KW-1185">Reference proteome</keyword>
<reference evidence="2 3" key="1">
    <citation type="submission" date="2016-07" db="EMBL/GenBank/DDBJ databases">
        <title>Pervasive Adenine N6-methylation of Active Genes in Fungi.</title>
        <authorList>
            <consortium name="DOE Joint Genome Institute"/>
            <person name="Mondo S.J."/>
            <person name="Dannebaum R.O."/>
            <person name="Kuo R.C."/>
            <person name="Labutti K."/>
            <person name="Haridas S."/>
            <person name="Kuo A."/>
            <person name="Salamov A."/>
            <person name="Ahrendt S.R."/>
            <person name="Lipzen A."/>
            <person name="Sullivan W."/>
            <person name="Andreopoulos W.B."/>
            <person name="Clum A."/>
            <person name="Lindquist E."/>
            <person name="Daum C."/>
            <person name="Ramamoorthy G.K."/>
            <person name="Gryganskyi A."/>
            <person name="Culley D."/>
            <person name="Magnuson J.K."/>
            <person name="James T.Y."/>
            <person name="O'Malley M.A."/>
            <person name="Stajich J.E."/>
            <person name="Spatafora J.W."/>
            <person name="Visel A."/>
            <person name="Grigoriev I.V."/>
        </authorList>
    </citation>
    <scope>NUCLEOTIDE SEQUENCE [LARGE SCALE GENOMIC DNA]</scope>
    <source>
        <strain evidence="2 3">NRRL 3301</strain>
    </source>
</reference>
<feature type="region of interest" description="Disordered" evidence="1">
    <location>
        <begin position="21"/>
        <end position="63"/>
    </location>
</feature>
<accession>A0A1X2GH22</accession>
<feature type="region of interest" description="Disordered" evidence="1">
    <location>
        <begin position="106"/>
        <end position="348"/>
    </location>
</feature>